<dbReference type="KEGG" id="thg:TCELL_0542"/>
<dbReference type="FunCoup" id="I3TDX9">
    <property type="interactions" value="63"/>
</dbReference>
<dbReference type="InterPro" id="IPR055345">
    <property type="entry name" value="Ribosomal_eL24-rel_arc"/>
</dbReference>
<feature type="binding site" evidence="10">
    <location>
        <position position="10"/>
    </location>
    <ligand>
        <name>Zn(2+)</name>
        <dbReference type="ChEBI" id="CHEBI:29105"/>
    </ligand>
</feature>
<keyword evidence="6 10" id="KW-0694">RNA-binding</keyword>
<dbReference type="SUPFAM" id="SSF57716">
    <property type="entry name" value="Glucocorticoid receptor-like (DNA-binding domain)"/>
    <property type="match status" value="1"/>
</dbReference>
<dbReference type="GO" id="GO:0003735">
    <property type="term" value="F:structural constituent of ribosome"/>
    <property type="evidence" value="ECO:0007669"/>
    <property type="project" value="InterPro"/>
</dbReference>
<reference evidence="12 13" key="1">
    <citation type="journal article" date="2012" name="J. Bacteriol.">
        <title>Complete genome sequence of the hyperthermophilic cellulolytic Crenarchaeon 'Thermogladius cellulolyticus' 1633.</title>
        <authorList>
            <person name="Mardanov A.V."/>
            <person name="Kochetkova T.V."/>
            <person name="Beletsky A.V."/>
            <person name="Bonch-Osmolovskaya E.A."/>
            <person name="Ravin N.V."/>
            <person name="Skryabin K.G."/>
        </authorList>
    </citation>
    <scope>NUCLEOTIDE SEQUENCE [LARGE SCALE GENOMIC DNA]</scope>
    <source>
        <strain evidence="13">DSM 22663 / VKM B-2946 / 1633</strain>
    </source>
</reference>
<sequence>MLKIATCAFCGREIEPGTGLMFVKNDGSILYFCSSKCFKNYRLGRDPRKYKWTTKHSA</sequence>
<keyword evidence="13" id="KW-1185">Reference proteome</keyword>
<dbReference type="InterPro" id="IPR023442">
    <property type="entry name" value="Ribosomal_eL24_CS"/>
</dbReference>
<dbReference type="Gene3D" id="2.30.170.20">
    <property type="entry name" value="Ribosomal protein L24e"/>
    <property type="match status" value="1"/>
</dbReference>
<dbReference type="InParanoid" id="I3TDX9"/>
<dbReference type="GO" id="GO:0005840">
    <property type="term" value="C:ribosome"/>
    <property type="evidence" value="ECO:0007669"/>
    <property type="project" value="UniProtKB-KW"/>
</dbReference>
<evidence type="ECO:0000259" key="11">
    <source>
        <dbReference type="SMART" id="SM00746"/>
    </source>
</evidence>
<accession>I3TDX9</accession>
<comment type="cofactor">
    <cofactor evidence="10">
        <name>Zn(2+)</name>
        <dbReference type="ChEBI" id="CHEBI:29105"/>
    </cofactor>
    <text evidence="10">Binds 1 zinc ion per subunit.</text>
</comment>
<dbReference type="SMART" id="SM00746">
    <property type="entry name" value="TRASH"/>
    <property type="match status" value="1"/>
</dbReference>
<dbReference type="InterPro" id="IPR038630">
    <property type="entry name" value="L24e/L24_sf"/>
</dbReference>
<organism evidence="12 13">
    <name type="scientific">Thermogladius calderae (strain DSM 22663 / VKM B-2946 / 1633)</name>
    <dbReference type="NCBI Taxonomy" id="1184251"/>
    <lineage>
        <taxon>Archaea</taxon>
        <taxon>Thermoproteota</taxon>
        <taxon>Thermoprotei</taxon>
        <taxon>Desulfurococcales</taxon>
        <taxon>Desulfurococcaceae</taxon>
        <taxon>Thermogladius</taxon>
    </lineage>
</organism>
<comment type="function">
    <text evidence="10">Binds to the 23S rRNA.</text>
</comment>
<dbReference type="InterPro" id="IPR011017">
    <property type="entry name" value="TRASH_dom"/>
</dbReference>
<evidence type="ECO:0000256" key="9">
    <source>
        <dbReference type="ARBA" id="ARBA00062681"/>
    </source>
</evidence>
<keyword evidence="4 10" id="KW-0863">Zinc-finger</keyword>
<dbReference type="RefSeq" id="WP_014737217.1">
    <property type="nucleotide sequence ID" value="NC_017954.1"/>
</dbReference>
<comment type="similarity">
    <text evidence="1 10">Belongs to the eukaryotic ribosomal protein eL24 family.</text>
</comment>
<dbReference type="HOGENOM" id="CLU_190191_0_0_2"/>
<dbReference type="NCBIfam" id="NF034186">
    <property type="entry name" value="PRK14891.1-1"/>
    <property type="match status" value="1"/>
</dbReference>
<evidence type="ECO:0000256" key="6">
    <source>
        <dbReference type="ARBA" id="ARBA00022884"/>
    </source>
</evidence>
<evidence type="ECO:0000256" key="3">
    <source>
        <dbReference type="ARBA" id="ARBA00022730"/>
    </source>
</evidence>
<dbReference type="EMBL" id="CP003531">
    <property type="protein sequence ID" value="AFK50967.1"/>
    <property type="molecule type" value="Genomic_DNA"/>
</dbReference>
<dbReference type="GO" id="GO:0006412">
    <property type="term" value="P:translation"/>
    <property type="evidence" value="ECO:0007669"/>
    <property type="project" value="UniProtKB-UniRule"/>
</dbReference>
<proteinExistence type="inferred from homology"/>
<keyword evidence="7 10" id="KW-0689">Ribosomal protein</keyword>
<feature type="binding site" evidence="10">
    <location>
        <position position="7"/>
    </location>
    <ligand>
        <name>Zn(2+)</name>
        <dbReference type="ChEBI" id="CHEBI:29105"/>
    </ligand>
</feature>
<dbReference type="InterPro" id="IPR000988">
    <property type="entry name" value="Ribosomal_eL24-rel_N"/>
</dbReference>
<evidence type="ECO:0000256" key="5">
    <source>
        <dbReference type="ARBA" id="ARBA00022833"/>
    </source>
</evidence>
<keyword evidence="8 10" id="KW-0687">Ribonucleoprotein</keyword>
<dbReference type="GO" id="GO:0019843">
    <property type="term" value="F:rRNA binding"/>
    <property type="evidence" value="ECO:0007669"/>
    <property type="project" value="UniProtKB-UniRule"/>
</dbReference>
<keyword evidence="3 10" id="KW-0699">rRNA-binding</keyword>
<name>I3TDX9_THEC1</name>
<evidence type="ECO:0000256" key="7">
    <source>
        <dbReference type="ARBA" id="ARBA00022980"/>
    </source>
</evidence>
<evidence type="ECO:0000313" key="13">
    <source>
        <dbReference type="Proteomes" id="UP000005270"/>
    </source>
</evidence>
<dbReference type="PANTHER" id="PTHR10792:SF1">
    <property type="entry name" value="RIBOSOMAL PROTEIN L24"/>
    <property type="match status" value="1"/>
</dbReference>
<feature type="binding site" evidence="10">
    <location>
        <position position="37"/>
    </location>
    <ligand>
        <name>Zn(2+)</name>
        <dbReference type="ChEBI" id="CHEBI:29105"/>
    </ligand>
</feature>
<dbReference type="GO" id="GO:0008270">
    <property type="term" value="F:zinc ion binding"/>
    <property type="evidence" value="ECO:0007669"/>
    <property type="project" value="UniProtKB-UniRule"/>
</dbReference>
<feature type="domain" description="TRASH" evidence="11">
    <location>
        <begin position="7"/>
        <end position="45"/>
    </location>
</feature>
<dbReference type="OrthoDB" id="55506at2157"/>
<dbReference type="InterPro" id="IPR056366">
    <property type="entry name" value="Ribosomal_eL24"/>
</dbReference>
<evidence type="ECO:0000256" key="4">
    <source>
        <dbReference type="ARBA" id="ARBA00022771"/>
    </source>
</evidence>
<dbReference type="PROSITE" id="PS01073">
    <property type="entry name" value="RIBOSOMAL_L24E"/>
    <property type="match status" value="1"/>
</dbReference>
<dbReference type="HAMAP" id="MF_00773">
    <property type="entry name" value="Ribosomal_eL24"/>
    <property type="match status" value="1"/>
</dbReference>
<feature type="binding site" evidence="10">
    <location>
        <position position="33"/>
    </location>
    <ligand>
        <name>Zn(2+)</name>
        <dbReference type="ChEBI" id="CHEBI:29105"/>
    </ligand>
</feature>
<evidence type="ECO:0000256" key="2">
    <source>
        <dbReference type="ARBA" id="ARBA00022723"/>
    </source>
</evidence>
<gene>
    <name evidence="10" type="primary">rpl24e</name>
    <name evidence="12" type="ordered locus">TCELL_0542</name>
</gene>
<dbReference type="GeneID" id="13012844"/>
<feature type="zinc finger region" description="C4-type" evidence="10">
    <location>
        <begin position="7"/>
        <end position="37"/>
    </location>
</feature>
<evidence type="ECO:0000256" key="8">
    <source>
        <dbReference type="ARBA" id="ARBA00023274"/>
    </source>
</evidence>
<dbReference type="AlphaFoldDB" id="I3TDX9"/>
<dbReference type="GO" id="GO:1990904">
    <property type="term" value="C:ribonucleoprotein complex"/>
    <property type="evidence" value="ECO:0007669"/>
    <property type="project" value="UniProtKB-KW"/>
</dbReference>
<keyword evidence="2 10" id="KW-0479">Metal-binding</keyword>
<dbReference type="eggNOG" id="arCOG01950">
    <property type="taxonomic scope" value="Archaea"/>
</dbReference>
<evidence type="ECO:0000256" key="10">
    <source>
        <dbReference type="HAMAP-Rule" id="MF_00773"/>
    </source>
</evidence>
<dbReference type="FunFam" id="2.30.170.20:FF:000001">
    <property type="entry name" value="probable ribosome biogenesis protein RLP24"/>
    <property type="match status" value="1"/>
</dbReference>
<dbReference type="STRING" id="1184251.TCELL_0542"/>
<dbReference type="Proteomes" id="UP000005270">
    <property type="component" value="Chromosome"/>
</dbReference>
<dbReference type="Pfam" id="PF01246">
    <property type="entry name" value="Ribosomal_L24e"/>
    <property type="match status" value="1"/>
</dbReference>
<protein>
    <recommendedName>
        <fullName evidence="10">Large ribosomal subunit protein eL24</fullName>
    </recommendedName>
</protein>
<evidence type="ECO:0000256" key="1">
    <source>
        <dbReference type="ARBA" id="ARBA00005647"/>
    </source>
</evidence>
<comment type="subunit">
    <text evidence="9 10">Part of the 50S ribosomal subunit. Forms a cluster with proteins L3 and L14.</text>
</comment>
<evidence type="ECO:0000313" key="12">
    <source>
        <dbReference type="EMBL" id="AFK50967.1"/>
    </source>
</evidence>
<keyword evidence="5 10" id="KW-0862">Zinc</keyword>
<dbReference type="CDD" id="cd00472">
    <property type="entry name" value="Ribosomal_L24e_L24"/>
    <property type="match status" value="1"/>
</dbReference>
<dbReference type="PANTHER" id="PTHR10792">
    <property type="entry name" value="60S RIBOSOMAL PROTEIN L24"/>
    <property type="match status" value="1"/>
</dbReference>